<protein>
    <submittedName>
        <fullName evidence="2">Uncharacterized protein</fullName>
    </submittedName>
</protein>
<feature type="compositionally biased region" description="Polar residues" evidence="1">
    <location>
        <begin position="79"/>
        <end position="89"/>
    </location>
</feature>
<proteinExistence type="predicted"/>
<sequence>MPARGAIQSTTSRSSSSTSAAAHHSPRSASTPSARIAAVSSPCSVARIPNSRSSVRKVRRRRTSGLNSSGQRGPVPSSRWPSITSASRASCSPPVRRVGRSSRCPFADAVTASNASEVAVRASGPCVGTPSLRASTSRRLVAVVRLAVRTRIDSGAYPRSWTRSATSSIAVVVLPVPGAPRTAALRPSGRASTARCDESGSILDPGAVAVDLAAGSSSAGSEVAGAVTRTR</sequence>
<dbReference type="AlphaFoldDB" id="A0A166HAQ4"/>
<dbReference type="EMBL" id="LIIN01000117">
    <property type="protein sequence ID" value="KZX20262.1"/>
    <property type="molecule type" value="Genomic_DNA"/>
</dbReference>
<name>A0A166HAQ4_9MICO</name>
<feature type="compositionally biased region" description="Basic residues" evidence="1">
    <location>
        <begin position="54"/>
        <end position="63"/>
    </location>
</feature>
<dbReference type="Proteomes" id="UP000076717">
    <property type="component" value="Unassembled WGS sequence"/>
</dbReference>
<evidence type="ECO:0000313" key="2">
    <source>
        <dbReference type="EMBL" id="KZX20262.1"/>
    </source>
</evidence>
<evidence type="ECO:0000256" key="1">
    <source>
        <dbReference type="SAM" id="MobiDB-lite"/>
    </source>
</evidence>
<reference evidence="2 3" key="1">
    <citation type="submission" date="2015-08" db="EMBL/GenBank/DDBJ databases">
        <title>Draft Genome Sequence of Rathayibacter sp. Strain VKM Ac-2596 Isolated from Leaf Gall Induced by Plant-Parasitic Nematodes.</title>
        <authorList>
            <person name="Vasilenko O.V."/>
            <person name="Starodumova I.P."/>
            <person name="Tarlachkov S.V."/>
            <person name="Dorofeeva L.V."/>
            <person name="Evtushenko L.I."/>
        </authorList>
    </citation>
    <scope>NUCLEOTIDE SEQUENCE [LARGE SCALE GENOMIC DNA]</scope>
    <source>
        <strain evidence="2 3">VKM Ac-2596</strain>
    </source>
</reference>
<comment type="caution">
    <text evidence="2">The sequence shown here is derived from an EMBL/GenBank/DDBJ whole genome shotgun (WGS) entry which is preliminary data.</text>
</comment>
<evidence type="ECO:0000313" key="3">
    <source>
        <dbReference type="Proteomes" id="UP000076717"/>
    </source>
</evidence>
<accession>A0A166HAQ4</accession>
<keyword evidence="3" id="KW-1185">Reference proteome</keyword>
<feature type="compositionally biased region" description="Low complexity" evidence="1">
    <location>
        <begin position="9"/>
        <end position="34"/>
    </location>
</feature>
<gene>
    <name evidence="2" type="ORF">ACH61_02634</name>
</gene>
<feature type="region of interest" description="Disordered" evidence="1">
    <location>
        <begin position="1"/>
        <end position="98"/>
    </location>
</feature>
<organism evidence="2 3">
    <name type="scientific">Rathayibacter tanaceti</name>
    <dbReference type="NCBI Taxonomy" id="1671680"/>
    <lineage>
        <taxon>Bacteria</taxon>
        <taxon>Bacillati</taxon>
        <taxon>Actinomycetota</taxon>
        <taxon>Actinomycetes</taxon>
        <taxon>Micrococcales</taxon>
        <taxon>Microbacteriaceae</taxon>
        <taxon>Rathayibacter</taxon>
    </lineage>
</organism>